<protein>
    <submittedName>
        <fullName evidence="3">SirA family protein</fullName>
    </submittedName>
</protein>
<feature type="domain" description="UPF0033" evidence="2">
    <location>
        <begin position="8"/>
        <end position="76"/>
    </location>
</feature>
<dbReference type="PANTHER" id="PTHR33279:SF6">
    <property type="entry name" value="SULFUR CARRIER PROTEIN YEDF-RELATED"/>
    <property type="match status" value="1"/>
</dbReference>
<organism evidence="3 4">
    <name type="scientific">Methylotenera mobilis (strain JLW8 / ATCC BAA-1282 / DSM 17540)</name>
    <dbReference type="NCBI Taxonomy" id="583345"/>
    <lineage>
        <taxon>Bacteria</taxon>
        <taxon>Pseudomonadati</taxon>
        <taxon>Pseudomonadota</taxon>
        <taxon>Betaproteobacteria</taxon>
        <taxon>Nitrosomonadales</taxon>
        <taxon>Methylophilaceae</taxon>
        <taxon>Methylotenera</taxon>
    </lineage>
</organism>
<reference evidence="4" key="1">
    <citation type="submission" date="2009-07" db="EMBL/GenBank/DDBJ databases">
        <title>Complete sequence of Methylotenera mobilis JLW8.</title>
        <authorList>
            <consortium name="US DOE Joint Genome Institute"/>
            <person name="Lucas S."/>
            <person name="Copeland A."/>
            <person name="Lapidus A."/>
            <person name="Glavina del Rio T."/>
            <person name="Tice H."/>
            <person name="Bruce D."/>
            <person name="Goodwin L."/>
            <person name="Pitluck S."/>
            <person name="LaButti K.M."/>
            <person name="Clum A."/>
            <person name="Larimer F."/>
            <person name="Land M."/>
            <person name="Hauser L."/>
            <person name="Kyrpides N."/>
            <person name="Mikhailova N."/>
            <person name="Kayluzhnaya M."/>
            <person name="Chistoserdova L."/>
        </authorList>
    </citation>
    <scope>NUCLEOTIDE SEQUENCE [LARGE SCALE GENOMIC DNA]</scope>
    <source>
        <strain evidence="4">JLW8 / ATCC BAA-1282 / DSM 17540</strain>
    </source>
</reference>
<keyword evidence="4" id="KW-1185">Reference proteome</keyword>
<dbReference type="KEGG" id="mmb:Mmol_1896"/>
<dbReference type="Gene3D" id="3.30.110.40">
    <property type="entry name" value="TusA-like domain"/>
    <property type="match status" value="1"/>
</dbReference>
<reference evidence="3 4" key="2">
    <citation type="journal article" date="2011" name="J. Bacteriol.">
        <title>Genomes of three methylotrophs from a single niche uncover genetic and metabolic divergence of Methylophilaceae.</title>
        <authorList>
            <person name="Lapidus A."/>
            <person name="Clum A."/>
            <person name="Labutti K."/>
            <person name="Kaluzhnaya M.G."/>
            <person name="Lim S."/>
            <person name="Beck D.A."/>
            <person name="Glavina Del Rio T."/>
            <person name="Nolan M."/>
            <person name="Mavromatis K."/>
            <person name="Huntemann M."/>
            <person name="Lucas S."/>
            <person name="Lidstrom M.E."/>
            <person name="Ivanova N."/>
            <person name="Chistoserdova L."/>
        </authorList>
    </citation>
    <scope>NUCLEOTIDE SEQUENCE [LARGE SCALE GENOMIC DNA]</scope>
    <source>
        <strain evidence="4">JLW8 / ATCC BAA-1282 / DSM 17540</strain>
    </source>
</reference>
<dbReference type="Proteomes" id="UP000002742">
    <property type="component" value="Chromosome"/>
</dbReference>
<dbReference type="eggNOG" id="COG0425">
    <property type="taxonomic scope" value="Bacteria"/>
</dbReference>
<accession>C6WY00</accession>
<dbReference type="RefSeq" id="WP_015832834.1">
    <property type="nucleotide sequence ID" value="NC_012968.1"/>
</dbReference>
<evidence type="ECO:0000313" key="4">
    <source>
        <dbReference type="Proteomes" id="UP000002742"/>
    </source>
</evidence>
<name>C6WY00_METML</name>
<dbReference type="SUPFAM" id="SSF64307">
    <property type="entry name" value="SirA-like"/>
    <property type="match status" value="1"/>
</dbReference>
<evidence type="ECO:0000313" key="3">
    <source>
        <dbReference type="EMBL" id="ACT48799.1"/>
    </source>
</evidence>
<comment type="similarity">
    <text evidence="1">Belongs to the sulfur carrier protein TusA family.</text>
</comment>
<dbReference type="STRING" id="583345.Mmol_1896"/>
<evidence type="ECO:0000256" key="1">
    <source>
        <dbReference type="ARBA" id="ARBA00008984"/>
    </source>
</evidence>
<dbReference type="HOGENOM" id="CLU_165255_1_2_4"/>
<dbReference type="InterPro" id="IPR001455">
    <property type="entry name" value="TusA-like"/>
</dbReference>
<dbReference type="OrthoDB" id="9797551at2"/>
<proteinExistence type="inferred from homology"/>
<evidence type="ECO:0000259" key="2">
    <source>
        <dbReference type="Pfam" id="PF01206"/>
    </source>
</evidence>
<sequence length="76" mass="8606">MTINFDSVLDVRHEDSPIPTIRTKEALDTLAPGSVLKVITSQESTVKNIRTLVTNNPFTLVQEQKTAEEFIFFIQK</sequence>
<dbReference type="PANTHER" id="PTHR33279">
    <property type="entry name" value="SULFUR CARRIER PROTEIN YEDF-RELATED"/>
    <property type="match status" value="1"/>
</dbReference>
<dbReference type="EMBL" id="CP001672">
    <property type="protein sequence ID" value="ACT48799.1"/>
    <property type="molecule type" value="Genomic_DNA"/>
</dbReference>
<dbReference type="InterPro" id="IPR036868">
    <property type="entry name" value="TusA-like_sf"/>
</dbReference>
<dbReference type="AlphaFoldDB" id="C6WY00"/>
<gene>
    <name evidence="3" type="ordered locus">Mmol_1896</name>
</gene>
<dbReference type="CDD" id="cd00291">
    <property type="entry name" value="SirA_YedF_YeeD"/>
    <property type="match status" value="1"/>
</dbReference>
<dbReference type="Pfam" id="PF01206">
    <property type="entry name" value="TusA"/>
    <property type="match status" value="1"/>
</dbReference>